<dbReference type="EMBL" id="JADLQX010000003">
    <property type="protein sequence ID" value="MBF6296961.1"/>
    <property type="molecule type" value="Genomic_DNA"/>
</dbReference>
<evidence type="ECO:0000313" key="3">
    <source>
        <dbReference type="Proteomes" id="UP000702209"/>
    </source>
</evidence>
<feature type="transmembrane region" description="Helical" evidence="1">
    <location>
        <begin position="122"/>
        <end position="143"/>
    </location>
</feature>
<comment type="caution">
    <text evidence="2">The sequence shown here is derived from an EMBL/GenBank/DDBJ whole genome shotgun (WGS) entry which is preliminary data.</text>
</comment>
<feature type="transmembrane region" description="Helical" evidence="1">
    <location>
        <begin position="253"/>
        <end position="273"/>
    </location>
</feature>
<feature type="transmembrane region" description="Helical" evidence="1">
    <location>
        <begin position="48"/>
        <end position="68"/>
    </location>
</feature>
<keyword evidence="3" id="KW-1185">Reference proteome</keyword>
<keyword evidence="1" id="KW-1133">Transmembrane helix</keyword>
<feature type="transmembrane region" description="Helical" evidence="1">
    <location>
        <begin position="155"/>
        <end position="173"/>
    </location>
</feature>
<gene>
    <name evidence="2" type="ORF">IU459_05315</name>
</gene>
<feature type="transmembrane region" description="Helical" evidence="1">
    <location>
        <begin position="285"/>
        <end position="304"/>
    </location>
</feature>
<dbReference type="RefSeq" id="WP_195128328.1">
    <property type="nucleotide sequence ID" value="NZ_JADLQX010000003.1"/>
</dbReference>
<dbReference type="Proteomes" id="UP000702209">
    <property type="component" value="Unassembled WGS sequence"/>
</dbReference>
<keyword evidence="1" id="KW-0812">Transmembrane</keyword>
<feature type="transmembrane region" description="Helical" evidence="1">
    <location>
        <begin position="17"/>
        <end position="36"/>
    </location>
</feature>
<feature type="transmembrane region" description="Helical" evidence="1">
    <location>
        <begin position="80"/>
        <end position="102"/>
    </location>
</feature>
<protein>
    <submittedName>
        <fullName evidence="2">Uncharacterized protein</fullName>
    </submittedName>
</protein>
<accession>A0ABS0CK51</accession>
<sequence length="320" mass="33927">MTALFQRYPALSWHRPLMLLAVAMALLVVWSIAGMVLDDRTLTGLPIWAKSAKFALSVLVYAVTWAWLIAQLTRWRRTAWWAGTIAALGLALELAIIVTQIVRGTTSHFNFTTPLNAVLWETMGSSIVVVWIATLVVSAVLFVNPTADHARNAAIRCGTVLALAGAALGFLMLRETPEQRAAGGSISGAHTVGLPDGGPGLPILGWSTAGGDLRIPHFLGMHALQVLPLVLLAVELAARRIPVLRSMETRGTLVKIVTATYGAVLAVLTWQALRGQSVVHPDAPTLVAFGVITVAAAGSTAAALRPKPVVVDRVPVGTSR</sequence>
<keyword evidence="1" id="KW-0472">Membrane</keyword>
<name>A0ABS0CK51_9NOCA</name>
<organism evidence="2 3">
    <name type="scientific">Nocardia amamiensis</name>
    <dbReference type="NCBI Taxonomy" id="404578"/>
    <lineage>
        <taxon>Bacteria</taxon>
        <taxon>Bacillati</taxon>
        <taxon>Actinomycetota</taxon>
        <taxon>Actinomycetes</taxon>
        <taxon>Mycobacteriales</taxon>
        <taxon>Nocardiaceae</taxon>
        <taxon>Nocardia</taxon>
    </lineage>
</organism>
<feature type="transmembrane region" description="Helical" evidence="1">
    <location>
        <begin position="222"/>
        <end position="241"/>
    </location>
</feature>
<evidence type="ECO:0000313" key="2">
    <source>
        <dbReference type="EMBL" id="MBF6296961.1"/>
    </source>
</evidence>
<evidence type="ECO:0000256" key="1">
    <source>
        <dbReference type="SAM" id="Phobius"/>
    </source>
</evidence>
<reference evidence="2 3" key="1">
    <citation type="submission" date="2020-10" db="EMBL/GenBank/DDBJ databases">
        <title>Identification of Nocardia species via Next-generation sequencing and recognition of intraspecies genetic diversity.</title>
        <authorList>
            <person name="Li P."/>
            <person name="Li P."/>
            <person name="Lu B."/>
        </authorList>
    </citation>
    <scope>NUCLEOTIDE SEQUENCE [LARGE SCALE GENOMIC DNA]</scope>
    <source>
        <strain evidence="2 3">BJ06-0157</strain>
    </source>
</reference>
<proteinExistence type="predicted"/>